<dbReference type="PaxDb" id="6239-C50E3.3"/>
<keyword evidence="1" id="KW-0732">Signal</keyword>
<evidence type="ECO:0000313" key="4">
    <source>
        <dbReference type="WormBase" id="C50E3.3"/>
    </source>
</evidence>
<dbReference type="PIR" id="T29678">
    <property type="entry name" value="T29678"/>
</dbReference>
<organism evidence="2 3">
    <name type="scientific">Caenorhabditis elegans</name>
    <dbReference type="NCBI Taxonomy" id="6239"/>
    <lineage>
        <taxon>Eukaryota</taxon>
        <taxon>Metazoa</taxon>
        <taxon>Ecdysozoa</taxon>
        <taxon>Nematoda</taxon>
        <taxon>Chromadorea</taxon>
        <taxon>Rhabditida</taxon>
        <taxon>Rhabditina</taxon>
        <taxon>Rhabditomorpha</taxon>
        <taxon>Rhabditoidea</taxon>
        <taxon>Rhabditidae</taxon>
        <taxon>Peloderinae</taxon>
        <taxon>Caenorhabditis</taxon>
    </lineage>
</organism>
<dbReference type="Bgee" id="WBGene00016815">
    <property type="expression patterns" value="Expressed in adult organism"/>
</dbReference>
<proteinExistence type="predicted"/>
<dbReference type="GeneID" id="183655"/>
<dbReference type="UCSC" id="C50E3.3">
    <property type="organism name" value="c. elegans"/>
</dbReference>
<dbReference type="EMBL" id="BX284605">
    <property type="protein sequence ID" value="CCD67741.2"/>
    <property type="molecule type" value="Genomic_DNA"/>
</dbReference>
<dbReference type="InterPro" id="IPR016187">
    <property type="entry name" value="CTDL_fold"/>
</dbReference>
<dbReference type="RefSeq" id="NP_001343642.1">
    <property type="nucleotide sequence ID" value="NM_001356704.1"/>
</dbReference>
<accession>Q22932</accession>
<evidence type="ECO:0000313" key="3">
    <source>
        <dbReference type="Proteomes" id="UP000001940"/>
    </source>
</evidence>
<dbReference type="Proteomes" id="UP000001940">
    <property type="component" value="Chromosome V"/>
</dbReference>
<evidence type="ECO:0000256" key="1">
    <source>
        <dbReference type="SAM" id="SignalP"/>
    </source>
</evidence>
<dbReference type="InterPro" id="IPR016186">
    <property type="entry name" value="C-type_lectin-like/link_sf"/>
</dbReference>
<dbReference type="PhylomeDB" id="Q22932"/>
<gene>
    <name evidence="2 4" type="primary">clec-213</name>
    <name evidence="4" type="ORF">C50E3.3</name>
    <name evidence="2" type="ORF">CELE_C50E3.3</name>
</gene>
<dbReference type="WormBase" id="C50E3.3">
    <property type="protein sequence ID" value="CE52195"/>
    <property type="gene ID" value="WBGene00016815"/>
    <property type="gene designation" value="clec-213"/>
</dbReference>
<name>Q22932_CAEEL</name>
<dbReference type="SUPFAM" id="SSF56436">
    <property type="entry name" value="C-type lectin-like"/>
    <property type="match status" value="1"/>
</dbReference>
<dbReference type="OrthoDB" id="5904232at2759"/>
<sequence length="349" mass="39515">MFMIQYLFILTFPISSSSQLIILNIAISNSILTAQMNTSEQANMTLFSGFVSHNKSECLKLEVNTSSTICAVICGRLDSCQVAYWISQNLCYLCEFGSVKMITQKTVSSYVALKITAAYLPLGQPIQTCLTPNISLRPCETGWELFRRPAAFWCLKLVNKPINKTLDTFDQKTAVGLCNEHNSKISGAETIAELTYIIDKAFSQKNNVSKSEQWGVWFDGTRKTKCGPSELTQCNSLKGFKFNDKTLVSKSGYLFSEGEPNNKNGTQKCIVLRIGNVSTAHNHGTLDDVLTISRRKIFKETSSMRKISQVDEKQTELITNLAKTWWFIYLFIMVFKQKINVYIRYVTYR</sequence>
<dbReference type="Gene3D" id="3.10.100.10">
    <property type="entry name" value="Mannose-Binding Protein A, subunit A"/>
    <property type="match status" value="1"/>
</dbReference>
<feature type="signal peptide" evidence="1">
    <location>
        <begin position="1"/>
        <end position="18"/>
    </location>
</feature>
<reference evidence="2 3" key="1">
    <citation type="journal article" date="1998" name="Science">
        <title>Genome sequence of the nematode C. elegans: a platform for investigating biology.</title>
        <authorList>
            <consortium name="The C. elegans sequencing consortium"/>
            <person name="Sulson J.E."/>
            <person name="Waterston R."/>
        </authorList>
    </citation>
    <scope>NUCLEOTIDE SEQUENCE [LARGE SCALE GENOMIC DNA]</scope>
    <source>
        <strain evidence="2 3">Bristol N2</strain>
    </source>
</reference>
<dbReference type="STRING" id="6239.C50E3.3.1"/>
<dbReference type="AGR" id="WB:WBGene00016815"/>
<dbReference type="KEGG" id="cel:CELE_C50E3.3"/>
<feature type="chain" id="PRO_5012542514" evidence="1">
    <location>
        <begin position="19"/>
        <end position="349"/>
    </location>
</feature>
<dbReference type="CTD" id="183655"/>
<keyword evidence="3" id="KW-1185">Reference proteome</keyword>
<dbReference type="PANTHER" id="PTHR23124">
    <property type="entry name" value="C-TYPE LECTIN DOMAIN-CONTAINING PROTEIN-RELATED-RELATED"/>
    <property type="match status" value="1"/>
</dbReference>
<dbReference type="FunCoup" id="Q22932">
    <property type="interactions" value="5"/>
</dbReference>
<dbReference type="eggNOG" id="KOG4297">
    <property type="taxonomic scope" value="Eukaryota"/>
</dbReference>
<evidence type="ECO:0000313" key="2">
    <source>
        <dbReference type="EMBL" id="CCD67741.2"/>
    </source>
</evidence>
<dbReference type="InParanoid" id="Q22932"/>
<dbReference type="HOGENOM" id="CLU_2040175_0_0_1"/>
<dbReference type="PANTHER" id="PTHR23124:SF152">
    <property type="entry name" value="C-TYPE LECTIN-RELATED"/>
    <property type="match status" value="1"/>
</dbReference>
<dbReference type="AlphaFoldDB" id="Q22932"/>
<protein>
    <submittedName>
        <fullName evidence="2">C-type LECtin</fullName>
    </submittedName>
</protein>